<dbReference type="OrthoDB" id="3518882at2759"/>
<keyword evidence="1" id="KW-1133">Transmembrane helix</keyword>
<dbReference type="HOGENOM" id="CLU_956978_0_0_1"/>
<dbReference type="AlphaFoldDB" id="W9BZQ2"/>
<accession>W9BZQ2</accession>
<keyword evidence="1" id="KW-0812">Transmembrane</keyword>
<evidence type="ECO:0000313" key="2">
    <source>
        <dbReference type="EMBL" id="ESZ90057.1"/>
    </source>
</evidence>
<evidence type="ECO:0000256" key="1">
    <source>
        <dbReference type="SAM" id="Phobius"/>
    </source>
</evidence>
<feature type="transmembrane region" description="Helical" evidence="1">
    <location>
        <begin position="211"/>
        <end position="233"/>
    </location>
</feature>
<proteinExistence type="predicted"/>
<feature type="transmembrane region" description="Helical" evidence="1">
    <location>
        <begin position="245"/>
        <end position="263"/>
    </location>
</feature>
<keyword evidence="1" id="KW-0472">Membrane</keyword>
<protein>
    <submittedName>
        <fullName evidence="2">Uncharacterized protein</fullName>
    </submittedName>
</protein>
<evidence type="ECO:0000313" key="3">
    <source>
        <dbReference type="Proteomes" id="UP000019487"/>
    </source>
</evidence>
<feature type="transmembrane region" description="Helical" evidence="1">
    <location>
        <begin position="81"/>
        <end position="100"/>
    </location>
</feature>
<keyword evidence="3" id="KW-1185">Reference proteome</keyword>
<organism evidence="2 3">
    <name type="scientific">Sclerotinia borealis (strain F-4128)</name>
    <dbReference type="NCBI Taxonomy" id="1432307"/>
    <lineage>
        <taxon>Eukaryota</taxon>
        <taxon>Fungi</taxon>
        <taxon>Dikarya</taxon>
        <taxon>Ascomycota</taxon>
        <taxon>Pezizomycotina</taxon>
        <taxon>Leotiomycetes</taxon>
        <taxon>Helotiales</taxon>
        <taxon>Sclerotiniaceae</taxon>
        <taxon>Sclerotinia</taxon>
    </lineage>
</organism>
<dbReference type="Proteomes" id="UP000019487">
    <property type="component" value="Unassembled WGS sequence"/>
</dbReference>
<sequence length="291" mass="33737">MESYQSKIEILFTAVFPTGPKAFKETQSTGMSDLSVSDGNRRTISERKLNTSKENEYVLSAEYLQEEAYHGSSISHKFAQFLLWSFVSVLVTPILFTLSHFHSSDYFWVAATCVIFAIVILISCFHHDEQQLEEAYTTAWESKTISVQKIIQDRIYAKDRNTKFRTSHLAKVHRLQTIPENQHPKSLSNMRLDLSEKYTAAMKDMTSKTRIMLNIYLIISGAMSTMFILAAYHFHNTSHYHLDEIMSSTKLVTLGVAVMVMYLRLLHKTKFWIEELERERRAIKKGWNLVD</sequence>
<dbReference type="EMBL" id="AYSA01000707">
    <property type="protein sequence ID" value="ESZ90057.1"/>
    <property type="molecule type" value="Genomic_DNA"/>
</dbReference>
<gene>
    <name evidence="2" type="ORF">SBOR_9561</name>
</gene>
<reference evidence="2 3" key="1">
    <citation type="journal article" date="2014" name="Genome Announc.">
        <title>Draft genome sequence of Sclerotinia borealis, a psychrophilic plant pathogenic fungus.</title>
        <authorList>
            <person name="Mardanov A.V."/>
            <person name="Beletsky A.V."/>
            <person name="Kadnikov V.V."/>
            <person name="Ignatov A.N."/>
            <person name="Ravin N.V."/>
        </authorList>
    </citation>
    <scope>NUCLEOTIDE SEQUENCE [LARGE SCALE GENOMIC DNA]</scope>
    <source>
        <strain evidence="3">F-4157</strain>
    </source>
</reference>
<comment type="caution">
    <text evidence="2">The sequence shown here is derived from an EMBL/GenBank/DDBJ whole genome shotgun (WGS) entry which is preliminary data.</text>
</comment>
<name>W9BZQ2_SCLBF</name>
<feature type="transmembrane region" description="Helical" evidence="1">
    <location>
        <begin position="106"/>
        <end position="125"/>
    </location>
</feature>